<feature type="domain" description="HTH lysR-type" evidence="5">
    <location>
        <begin position="4"/>
        <end position="61"/>
    </location>
</feature>
<dbReference type="SUPFAM" id="SSF53850">
    <property type="entry name" value="Periplasmic binding protein-like II"/>
    <property type="match status" value="1"/>
</dbReference>
<dbReference type="Proteomes" id="UP000245728">
    <property type="component" value="Chromosome"/>
</dbReference>
<dbReference type="Gene3D" id="1.10.10.10">
    <property type="entry name" value="Winged helix-like DNA-binding domain superfamily/Winged helix DNA-binding domain"/>
    <property type="match status" value="1"/>
</dbReference>
<dbReference type="GO" id="GO:0003700">
    <property type="term" value="F:DNA-binding transcription factor activity"/>
    <property type="evidence" value="ECO:0007669"/>
    <property type="project" value="InterPro"/>
</dbReference>
<evidence type="ECO:0000256" key="1">
    <source>
        <dbReference type="ARBA" id="ARBA00009437"/>
    </source>
</evidence>
<evidence type="ECO:0000313" key="7">
    <source>
        <dbReference type="Proteomes" id="UP000245728"/>
    </source>
</evidence>
<dbReference type="FunFam" id="1.10.10.10:FF:000001">
    <property type="entry name" value="LysR family transcriptional regulator"/>
    <property type="match status" value="1"/>
</dbReference>
<organism evidence="6 7">
    <name type="scientific">Saliniradius amylolyticus</name>
    <dbReference type="NCBI Taxonomy" id="2183582"/>
    <lineage>
        <taxon>Bacteria</taxon>
        <taxon>Pseudomonadati</taxon>
        <taxon>Pseudomonadota</taxon>
        <taxon>Gammaproteobacteria</taxon>
        <taxon>Alteromonadales</taxon>
        <taxon>Alteromonadaceae</taxon>
        <taxon>Saliniradius</taxon>
    </lineage>
</organism>
<reference evidence="6 7" key="1">
    <citation type="submission" date="2018-05" db="EMBL/GenBank/DDBJ databases">
        <title>Salinimonas sp. HMF8227 Genome sequencing and assembly.</title>
        <authorList>
            <person name="Kang H."/>
            <person name="Kang J."/>
            <person name="Cha I."/>
            <person name="Kim H."/>
            <person name="Joh K."/>
        </authorList>
    </citation>
    <scope>NUCLEOTIDE SEQUENCE [LARGE SCALE GENOMIC DNA]</scope>
    <source>
        <strain evidence="6 7">HMF8227</strain>
    </source>
</reference>
<sequence>MPRLNYHHLYYFWRVAKGGNLTRVASELHVSQSALSMQIKQLEESLQQTLFERRGRKLHLTESGHIALSYAEQIFEKGEELSALMRDNQAAPWQTLRIGVVATLSRNFVDGLIGPLLRRTDVALSLRSGGLDGLLNELAEHQLDMVLSNVPVNAEQKLPWRCQRIAQQAASIIGHAELEKHYGDYRDLARYPVLVPGPSSDVRTGFELQCEQWGIRPQIKAEVDDMAMLRLVARDSQALAIMPAVVVKDEIARGELVELDVLPNAIENFYAISIRRQFEHPVIRDLMTHDIDAILKSSQYTGIRL</sequence>
<evidence type="ECO:0000256" key="4">
    <source>
        <dbReference type="ARBA" id="ARBA00023163"/>
    </source>
</evidence>
<dbReference type="RefSeq" id="WP_109340951.1">
    <property type="nucleotide sequence ID" value="NZ_CP029347.1"/>
</dbReference>
<dbReference type="InterPro" id="IPR036390">
    <property type="entry name" value="WH_DNA-bd_sf"/>
</dbReference>
<dbReference type="OrthoDB" id="464481at2"/>
<evidence type="ECO:0000256" key="2">
    <source>
        <dbReference type="ARBA" id="ARBA00023015"/>
    </source>
</evidence>
<dbReference type="EMBL" id="CP029347">
    <property type="protein sequence ID" value="AWL13455.1"/>
    <property type="molecule type" value="Genomic_DNA"/>
</dbReference>
<dbReference type="KEGG" id="salh:HMF8227_03007"/>
<dbReference type="AlphaFoldDB" id="A0A2S2E742"/>
<keyword evidence="7" id="KW-1185">Reference proteome</keyword>
<dbReference type="Gene3D" id="3.40.190.10">
    <property type="entry name" value="Periplasmic binding protein-like II"/>
    <property type="match status" value="2"/>
</dbReference>
<gene>
    <name evidence="6" type="ORF">HMF8227_03007</name>
</gene>
<evidence type="ECO:0000313" key="6">
    <source>
        <dbReference type="EMBL" id="AWL13455.1"/>
    </source>
</evidence>
<dbReference type="InterPro" id="IPR036388">
    <property type="entry name" value="WH-like_DNA-bd_sf"/>
</dbReference>
<dbReference type="InterPro" id="IPR000847">
    <property type="entry name" value="LysR_HTH_N"/>
</dbReference>
<name>A0A2S2E742_9ALTE</name>
<dbReference type="PANTHER" id="PTHR30126">
    <property type="entry name" value="HTH-TYPE TRANSCRIPTIONAL REGULATOR"/>
    <property type="match status" value="1"/>
</dbReference>
<evidence type="ECO:0000259" key="5">
    <source>
        <dbReference type="PROSITE" id="PS50931"/>
    </source>
</evidence>
<dbReference type="InterPro" id="IPR005119">
    <property type="entry name" value="LysR_subst-bd"/>
</dbReference>
<comment type="similarity">
    <text evidence="1">Belongs to the LysR transcriptional regulatory family.</text>
</comment>
<dbReference type="GO" id="GO:0000976">
    <property type="term" value="F:transcription cis-regulatory region binding"/>
    <property type="evidence" value="ECO:0007669"/>
    <property type="project" value="TreeGrafter"/>
</dbReference>
<proteinExistence type="inferred from homology"/>
<protein>
    <submittedName>
        <fullName evidence="6">Transcriptional activator protein NhaR</fullName>
    </submittedName>
</protein>
<dbReference type="SUPFAM" id="SSF46785">
    <property type="entry name" value="Winged helix' DNA-binding domain"/>
    <property type="match status" value="1"/>
</dbReference>
<keyword evidence="2" id="KW-0805">Transcription regulation</keyword>
<accession>A0A2S2E742</accession>
<keyword evidence="3" id="KW-0238">DNA-binding</keyword>
<dbReference type="Pfam" id="PF03466">
    <property type="entry name" value="LysR_substrate"/>
    <property type="match status" value="1"/>
</dbReference>
<dbReference type="Pfam" id="PF00126">
    <property type="entry name" value="HTH_1"/>
    <property type="match status" value="1"/>
</dbReference>
<dbReference type="PANTHER" id="PTHR30126:SF98">
    <property type="entry name" value="HTH-TYPE TRANSCRIPTIONAL ACTIVATOR BAUR"/>
    <property type="match status" value="1"/>
</dbReference>
<evidence type="ECO:0000256" key="3">
    <source>
        <dbReference type="ARBA" id="ARBA00023125"/>
    </source>
</evidence>
<keyword evidence="4" id="KW-0804">Transcription</keyword>
<dbReference type="PROSITE" id="PS50931">
    <property type="entry name" value="HTH_LYSR"/>
    <property type="match status" value="1"/>
</dbReference>
<dbReference type="PRINTS" id="PR00039">
    <property type="entry name" value="HTHLYSR"/>
</dbReference>